<dbReference type="InterPro" id="IPR011990">
    <property type="entry name" value="TPR-like_helical_dom_sf"/>
</dbReference>
<dbReference type="InterPro" id="IPR051677">
    <property type="entry name" value="AfsR-DnrI-RedD_regulator"/>
</dbReference>
<dbReference type="InterPro" id="IPR016032">
    <property type="entry name" value="Sig_transdc_resp-reg_C-effctor"/>
</dbReference>
<dbReference type="Proteomes" id="UP000236311">
    <property type="component" value="Unassembled WGS sequence"/>
</dbReference>
<sequence length="411" mass="47772">MKDILYVYMFGVFSLRYGDRNVTPEKNTTKKSMQLLQILLYHRKEGITRERLLHALYGEGNVENPSNNLKVVTYQLRKKLMAAGLPQWNYIENKGGIYYWNAPMEIRSDVETFGELLQKVRMEADAEKCMELCCEACRCYKGEFLSNLSGEEWVMMESTRLREQYFQALSEAEKALKERKRYLDLLDLCNDAIGMYPFEEWQAVKIDCLMAMNRFREAMDVYEATTRMYFEEMGLPPSDRMLDRLRDMGSKIYTSTQAASNITSILQEKEPRKAGAYFCGFPSFIDGYRMMRRVVERHGESVYMMVCTLTDAKGNHLEDRERIETMTPVLREAIGKSLRSGDVYSMYSPTQFVLLLFGTQGGGCGLIRERILKAFSAEHRSWRECVKFYATSVIDVGHPVEDLEFQNVFFA</sequence>
<dbReference type="GO" id="GO:0003677">
    <property type="term" value="F:DNA binding"/>
    <property type="evidence" value="ECO:0007669"/>
    <property type="project" value="UniProtKB-KW"/>
</dbReference>
<dbReference type="Pfam" id="PF00486">
    <property type="entry name" value="Trans_reg_C"/>
    <property type="match status" value="1"/>
</dbReference>
<dbReference type="Pfam" id="PF03704">
    <property type="entry name" value="BTAD"/>
    <property type="match status" value="1"/>
</dbReference>
<feature type="domain" description="Bacterial transcriptional activator" evidence="3">
    <location>
        <begin position="108"/>
        <end position="246"/>
    </location>
</feature>
<dbReference type="Gene3D" id="1.25.40.10">
    <property type="entry name" value="Tetratricopeptide repeat domain"/>
    <property type="match status" value="1"/>
</dbReference>
<reference evidence="4 5" key="1">
    <citation type="submission" date="2018-01" db="EMBL/GenBank/DDBJ databases">
        <authorList>
            <person name="Gaut B.S."/>
            <person name="Morton B.R."/>
            <person name="Clegg M.T."/>
            <person name="Duvall M.R."/>
        </authorList>
    </citation>
    <scope>NUCLEOTIDE SEQUENCE [LARGE SCALE GENOMIC DNA]</scope>
    <source>
        <strain evidence="4">GP69</strain>
    </source>
</reference>
<accession>A0A2K4ZAK4</accession>
<dbReference type="GO" id="GO:0006355">
    <property type="term" value="P:regulation of DNA-templated transcription"/>
    <property type="evidence" value="ECO:0007669"/>
    <property type="project" value="InterPro"/>
</dbReference>
<evidence type="ECO:0000313" key="4">
    <source>
        <dbReference type="EMBL" id="SOY27481.1"/>
    </source>
</evidence>
<dbReference type="EMBL" id="OFSM01000001">
    <property type="protein sequence ID" value="SOY27481.1"/>
    <property type="molecule type" value="Genomic_DNA"/>
</dbReference>
<dbReference type="SUPFAM" id="SSF46894">
    <property type="entry name" value="C-terminal effector domain of the bipartite response regulators"/>
    <property type="match status" value="1"/>
</dbReference>
<evidence type="ECO:0000259" key="3">
    <source>
        <dbReference type="SMART" id="SM01043"/>
    </source>
</evidence>
<evidence type="ECO:0000313" key="5">
    <source>
        <dbReference type="Proteomes" id="UP000236311"/>
    </source>
</evidence>
<dbReference type="SMART" id="SM01043">
    <property type="entry name" value="BTAD"/>
    <property type="match status" value="1"/>
</dbReference>
<organism evidence="4 5">
    <name type="scientific">Acetatifactor muris</name>
    <dbReference type="NCBI Taxonomy" id="879566"/>
    <lineage>
        <taxon>Bacteria</taxon>
        <taxon>Bacillati</taxon>
        <taxon>Bacillota</taxon>
        <taxon>Clostridia</taxon>
        <taxon>Lachnospirales</taxon>
        <taxon>Lachnospiraceae</taxon>
        <taxon>Acetatifactor</taxon>
    </lineage>
</organism>
<proteinExistence type="inferred from homology"/>
<comment type="similarity">
    <text evidence="1">Belongs to the AfsR/DnrI/RedD regulatory family.</text>
</comment>
<evidence type="ECO:0000256" key="2">
    <source>
        <dbReference type="ARBA" id="ARBA00023125"/>
    </source>
</evidence>
<dbReference type="InterPro" id="IPR036388">
    <property type="entry name" value="WH-like_DNA-bd_sf"/>
</dbReference>
<gene>
    <name evidence="4" type="ORF">AMURIS_00185</name>
</gene>
<keyword evidence="2" id="KW-0238">DNA-binding</keyword>
<dbReference type="AlphaFoldDB" id="A0A2K4ZAK4"/>
<protein>
    <submittedName>
        <fullName evidence="4">Bacterial transcriptional activator domain protein</fullName>
    </submittedName>
</protein>
<dbReference type="InterPro" id="IPR001867">
    <property type="entry name" value="OmpR/PhoB-type_DNA-bd"/>
</dbReference>
<dbReference type="OrthoDB" id="142950at2"/>
<evidence type="ECO:0000256" key="1">
    <source>
        <dbReference type="ARBA" id="ARBA00005820"/>
    </source>
</evidence>
<dbReference type="GO" id="GO:0000160">
    <property type="term" value="P:phosphorelay signal transduction system"/>
    <property type="evidence" value="ECO:0007669"/>
    <property type="project" value="InterPro"/>
</dbReference>
<dbReference type="RefSeq" id="WP_103237607.1">
    <property type="nucleotide sequence ID" value="NZ_JANJZD010000008.1"/>
</dbReference>
<dbReference type="Gene3D" id="1.10.10.10">
    <property type="entry name" value="Winged helix-like DNA-binding domain superfamily/Winged helix DNA-binding domain"/>
    <property type="match status" value="1"/>
</dbReference>
<dbReference type="PANTHER" id="PTHR35807">
    <property type="entry name" value="TRANSCRIPTIONAL REGULATOR REDD-RELATED"/>
    <property type="match status" value="1"/>
</dbReference>
<dbReference type="SUPFAM" id="SSF48452">
    <property type="entry name" value="TPR-like"/>
    <property type="match status" value="1"/>
</dbReference>
<dbReference type="InterPro" id="IPR005158">
    <property type="entry name" value="BTAD"/>
</dbReference>
<keyword evidence="5" id="KW-1185">Reference proteome</keyword>
<name>A0A2K4ZAK4_9FIRM</name>